<dbReference type="SUPFAM" id="SSF51971">
    <property type="entry name" value="Nucleotide-binding domain"/>
    <property type="match status" value="1"/>
</dbReference>
<dbReference type="GO" id="GO:0043799">
    <property type="term" value="F:glycine oxidase activity"/>
    <property type="evidence" value="ECO:0007669"/>
    <property type="project" value="UniProtKB-EC"/>
</dbReference>
<dbReference type="InterPro" id="IPR006076">
    <property type="entry name" value="FAD-dep_OxRdtase"/>
</dbReference>
<organism evidence="2 3">
    <name type="scientific">Brevibacterium iodinum ATCC 49514</name>
    <dbReference type="NCBI Taxonomy" id="1255616"/>
    <lineage>
        <taxon>Bacteria</taxon>
        <taxon>Bacillati</taxon>
        <taxon>Actinomycetota</taxon>
        <taxon>Actinomycetes</taxon>
        <taxon>Micrococcales</taxon>
        <taxon>Brevibacteriaceae</taxon>
        <taxon>Brevibacterium</taxon>
    </lineage>
</organism>
<evidence type="ECO:0000313" key="2">
    <source>
        <dbReference type="EMBL" id="SMX67454.1"/>
    </source>
</evidence>
<dbReference type="EMBL" id="FXYX01000001">
    <property type="protein sequence ID" value="SMX67454.1"/>
    <property type="molecule type" value="Genomic_DNA"/>
</dbReference>
<dbReference type="EC" id="1.4.3.19" evidence="2"/>
<feature type="domain" description="FAD dependent oxidoreductase" evidence="1">
    <location>
        <begin position="3"/>
        <end position="47"/>
    </location>
</feature>
<keyword evidence="2" id="KW-0560">Oxidoreductase</keyword>
<keyword evidence="3" id="KW-1185">Reference proteome</keyword>
<name>A0A2H1HX27_9MICO</name>
<accession>A0A2H1HX27</accession>
<reference evidence="3" key="1">
    <citation type="submission" date="2017-03" db="EMBL/GenBank/DDBJ databases">
        <authorList>
            <person name="Monnet C."/>
        </authorList>
    </citation>
    <scope>NUCLEOTIDE SEQUENCE [LARGE SCALE GENOMIC DNA]</scope>
    <source>
        <strain evidence="3">ATCC 49514</strain>
    </source>
</reference>
<dbReference type="InterPro" id="IPR036188">
    <property type="entry name" value="FAD/NAD-bd_sf"/>
</dbReference>
<dbReference type="AlphaFoldDB" id="A0A2H1HX27"/>
<gene>
    <name evidence="2" type="ORF">BI49514_00452</name>
</gene>
<dbReference type="Gene3D" id="3.50.50.60">
    <property type="entry name" value="FAD/NAD(P)-binding domain"/>
    <property type="match status" value="1"/>
</dbReference>
<evidence type="ECO:0000259" key="1">
    <source>
        <dbReference type="Pfam" id="PF01266"/>
    </source>
</evidence>
<dbReference type="EC" id="1.4.99.-" evidence="2"/>
<dbReference type="RefSeq" id="WP_101543867.1">
    <property type="nucleotide sequence ID" value="NZ_FXYX01000001.1"/>
</dbReference>
<dbReference type="Proteomes" id="UP000234382">
    <property type="component" value="Unassembled WGS sequence"/>
</dbReference>
<evidence type="ECO:0000313" key="3">
    <source>
        <dbReference type="Proteomes" id="UP000234382"/>
    </source>
</evidence>
<dbReference type="Pfam" id="PF01266">
    <property type="entry name" value="DAO"/>
    <property type="match status" value="1"/>
</dbReference>
<protein>
    <submittedName>
        <fullName evidence="2">FAD dependent oxidoreductase</fullName>
        <ecNumber evidence="2">1.4.3.19</ecNumber>
        <ecNumber evidence="2">1.4.99.-</ecNumber>
    </submittedName>
</protein>
<proteinExistence type="predicted"/>
<sequence length="49" mass="4765">MKTVIIGGGVVGLTSAYELALSGHDVGVIETARCGAGASHGNAAGLRIN</sequence>